<gene>
    <name evidence="6" type="ordered locus">PTH_0684</name>
</gene>
<dbReference type="InterPro" id="IPR007197">
    <property type="entry name" value="rSAM"/>
</dbReference>
<dbReference type="SFLD" id="SFLDG01100">
    <property type="entry name" value="methyltransferase_(Class_D)"/>
    <property type="match status" value="1"/>
</dbReference>
<dbReference type="GO" id="GO:0003824">
    <property type="term" value="F:catalytic activity"/>
    <property type="evidence" value="ECO:0007669"/>
    <property type="project" value="InterPro"/>
</dbReference>
<dbReference type="SFLD" id="SFLDG01067">
    <property type="entry name" value="SPASM/twitch_domain_containing"/>
    <property type="match status" value="1"/>
</dbReference>
<evidence type="ECO:0000256" key="1">
    <source>
        <dbReference type="ARBA" id="ARBA00022691"/>
    </source>
</evidence>
<dbReference type="HOGENOM" id="CLU_023791_0_0_9"/>
<reference evidence="7" key="1">
    <citation type="journal article" date="2008" name="Genome Res.">
        <title>The genome of Pelotomaculum thermopropionicum reveals niche-associated evolution in anaerobic microbiota.</title>
        <authorList>
            <person name="Kosaka T."/>
            <person name="Kato S."/>
            <person name="Shimoyama T."/>
            <person name="Ishii S."/>
            <person name="Abe T."/>
            <person name="Watanabe K."/>
        </authorList>
    </citation>
    <scope>NUCLEOTIDE SEQUENCE [LARGE SCALE GENOMIC DNA]</scope>
    <source>
        <strain evidence="7">DSM 13744 / JCM 10971 / SI</strain>
    </source>
</reference>
<evidence type="ECO:0000256" key="4">
    <source>
        <dbReference type="ARBA" id="ARBA00023014"/>
    </source>
</evidence>
<dbReference type="InterPro" id="IPR006638">
    <property type="entry name" value="Elp3/MiaA/NifB-like_rSAM"/>
</dbReference>
<dbReference type="InterPro" id="IPR058240">
    <property type="entry name" value="rSAM_sf"/>
</dbReference>
<dbReference type="PROSITE" id="PS51918">
    <property type="entry name" value="RADICAL_SAM"/>
    <property type="match status" value="1"/>
</dbReference>
<dbReference type="CDD" id="cd01335">
    <property type="entry name" value="Radical_SAM"/>
    <property type="match status" value="1"/>
</dbReference>
<dbReference type="SFLD" id="SFLDS00029">
    <property type="entry name" value="Radical_SAM"/>
    <property type="match status" value="1"/>
</dbReference>
<dbReference type="InterPro" id="IPR054698">
    <property type="entry name" value="rSAM_Se_TrsS"/>
</dbReference>
<feature type="domain" description="Radical SAM core" evidence="5">
    <location>
        <begin position="88"/>
        <end position="314"/>
    </location>
</feature>
<dbReference type="GO" id="GO:0051536">
    <property type="term" value="F:iron-sulfur cluster binding"/>
    <property type="evidence" value="ECO:0007669"/>
    <property type="project" value="UniProtKB-KW"/>
</dbReference>
<evidence type="ECO:0000313" key="7">
    <source>
        <dbReference type="Proteomes" id="UP000006556"/>
    </source>
</evidence>
<evidence type="ECO:0000259" key="5">
    <source>
        <dbReference type="PROSITE" id="PS51918"/>
    </source>
</evidence>
<keyword evidence="1" id="KW-0949">S-adenosyl-L-methionine</keyword>
<dbReference type="PANTHER" id="PTHR43306">
    <property type="entry name" value="7,8-DIHYDRO-6-HYDROXYMETHYLPTERIN DIMETHYLTRANSFERASE"/>
    <property type="match status" value="1"/>
</dbReference>
<dbReference type="GO" id="GO:0046872">
    <property type="term" value="F:metal ion binding"/>
    <property type="evidence" value="ECO:0007669"/>
    <property type="project" value="UniProtKB-KW"/>
</dbReference>
<dbReference type="PANTHER" id="PTHR43306:SF1">
    <property type="entry name" value="7,8-DIHYDRO-6-HYDROXYMETHYLPTERIN DIMETHYLTRANSFERASE"/>
    <property type="match status" value="1"/>
</dbReference>
<evidence type="ECO:0000256" key="2">
    <source>
        <dbReference type="ARBA" id="ARBA00022723"/>
    </source>
</evidence>
<organism evidence="6 7">
    <name type="scientific">Pelotomaculum thermopropionicum (strain DSM 13744 / JCM 10971 / SI)</name>
    <dbReference type="NCBI Taxonomy" id="370438"/>
    <lineage>
        <taxon>Bacteria</taxon>
        <taxon>Bacillati</taxon>
        <taxon>Bacillota</taxon>
        <taxon>Clostridia</taxon>
        <taxon>Eubacteriales</taxon>
        <taxon>Desulfotomaculaceae</taxon>
        <taxon>Pelotomaculum</taxon>
    </lineage>
</organism>
<dbReference type="SMART" id="SM00729">
    <property type="entry name" value="Elp3"/>
    <property type="match status" value="1"/>
</dbReference>
<name>A5D4G7_PELTS</name>
<keyword evidence="4" id="KW-0411">Iron-sulfur</keyword>
<dbReference type="STRING" id="370438.PTH_0684"/>
<dbReference type="NCBIfam" id="NF045646">
    <property type="entry name" value="rSAM_Se_TrsS"/>
    <property type="match status" value="1"/>
</dbReference>
<dbReference type="SUPFAM" id="SSF102114">
    <property type="entry name" value="Radical SAM enzymes"/>
    <property type="match status" value="1"/>
</dbReference>
<accession>A5D4G7</accession>
<keyword evidence="2" id="KW-0479">Metal-binding</keyword>
<evidence type="ECO:0000256" key="3">
    <source>
        <dbReference type="ARBA" id="ARBA00023004"/>
    </source>
</evidence>
<dbReference type="EMBL" id="AP009389">
    <property type="protein sequence ID" value="BAF58865.1"/>
    <property type="molecule type" value="Genomic_DNA"/>
</dbReference>
<dbReference type="InterPro" id="IPR034474">
    <property type="entry name" value="Methyltransferase_Class_D"/>
</dbReference>
<dbReference type="eggNOG" id="COG1964">
    <property type="taxonomic scope" value="Bacteria"/>
</dbReference>
<proteinExistence type="predicted"/>
<evidence type="ECO:0000313" key="6">
    <source>
        <dbReference type="EMBL" id="BAF58865.1"/>
    </source>
</evidence>
<dbReference type="KEGG" id="pth:PTH_0684"/>
<dbReference type="InterPro" id="IPR056488">
    <property type="entry name" value="Zn_ribbon_HMPTM"/>
</dbReference>
<dbReference type="Pfam" id="PF23545">
    <property type="entry name" value="Zn_ribbon_HMPTM"/>
    <property type="match status" value="1"/>
</dbReference>
<protein>
    <submittedName>
        <fullName evidence="6">Predicted Fe-S oxidoreductases</fullName>
    </submittedName>
</protein>
<dbReference type="Proteomes" id="UP000006556">
    <property type="component" value="Chromosome"/>
</dbReference>
<dbReference type="Pfam" id="PF04055">
    <property type="entry name" value="Radical_SAM"/>
    <property type="match status" value="1"/>
</dbReference>
<keyword evidence="7" id="KW-1185">Reference proteome</keyword>
<dbReference type="InterPro" id="IPR013785">
    <property type="entry name" value="Aldolase_TIM"/>
</dbReference>
<keyword evidence="3" id="KW-0408">Iron</keyword>
<dbReference type="Gene3D" id="3.20.20.70">
    <property type="entry name" value="Aldolase class I"/>
    <property type="match status" value="1"/>
</dbReference>
<sequence length="463" mass="51156">MSEQAKVLSKTESLCPDCLRRIPAKRVARGNCVYLEKACPEHGMYRTKIWQGEPSFQSWVRPKVPATVKVPFTGIDRGCPFDCGLCPAHRQLTCCVLLEVTGRCNLKCPFCFAGAGNGDADPDLDTIRNWYRRLLDAGGPFNVQLSGGEPTLRDDLPELVALGRSMGFSYIQLNTNGLRLSREPRYLESLKKAGLSSVFLQFDGTEQEIHRRMRGRDLLEEKLEAVRLCGETGIGVVLVPTVVPGINDHNLGQIIKLALELMPAVRGVHFQPVSYFGRFPGTPSDRARITLPEIISGIEAQTEGLIRAENFRPPGCENALCSFHGNFVLMPDGKLLATTRHKPPENCCGRPETAEEGARRARNFVAAHWPAPESSKCGCSEDNKAADGLDLFLARARTHTLCISGMAFQDVWNIDLERLKDCCIHTVAPDGRIIPFCAYNLTGKTGRPLYRGCESTWPSGGRR</sequence>
<dbReference type="AlphaFoldDB" id="A5D4G7"/>